<dbReference type="EMBL" id="RRYP01005507">
    <property type="protein sequence ID" value="TNV81977.1"/>
    <property type="molecule type" value="Genomic_DNA"/>
</dbReference>
<organism evidence="5 6">
    <name type="scientific">Halteria grandinella</name>
    <dbReference type="NCBI Taxonomy" id="5974"/>
    <lineage>
        <taxon>Eukaryota</taxon>
        <taxon>Sar</taxon>
        <taxon>Alveolata</taxon>
        <taxon>Ciliophora</taxon>
        <taxon>Intramacronucleata</taxon>
        <taxon>Spirotrichea</taxon>
        <taxon>Stichotrichia</taxon>
        <taxon>Sporadotrichida</taxon>
        <taxon>Halteriidae</taxon>
        <taxon>Halteria</taxon>
    </lineage>
</organism>
<feature type="compositionally biased region" description="Polar residues" evidence="3">
    <location>
        <begin position="549"/>
        <end position="559"/>
    </location>
</feature>
<feature type="region of interest" description="Disordered" evidence="3">
    <location>
        <begin position="276"/>
        <end position="314"/>
    </location>
</feature>
<evidence type="ECO:0000259" key="4">
    <source>
        <dbReference type="PROSITE" id="PS50157"/>
    </source>
</evidence>
<dbReference type="PROSITE" id="PS00028">
    <property type="entry name" value="ZINC_FINGER_C2H2_1"/>
    <property type="match status" value="1"/>
</dbReference>
<keyword evidence="1" id="KW-0479">Metal-binding</keyword>
<feature type="region of interest" description="Disordered" evidence="3">
    <location>
        <begin position="171"/>
        <end position="197"/>
    </location>
</feature>
<proteinExistence type="predicted"/>
<evidence type="ECO:0000256" key="2">
    <source>
        <dbReference type="SAM" id="Coils"/>
    </source>
</evidence>
<evidence type="ECO:0000256" key="3">
    <source>
        <dbReference type="SAM" id="MobiDB-lite"/>
    </source>
</evidence>
<dbReference type="GO" id="GO:0008270">
    <property type="term" value="F:zinc ion binding"/>
    <property type="evidence" value="ECO:0007669"/>
    <property type="project" value="UniProtKB-KW"/>
</dbReference>
<name>A0A8J8T4G6_HALGN</name>
<evidence type="ECO:0000313" key="6">
    <source>
        <dbReference type="Proteomes" id="UP000785679"/>
    </source>
</evidence>
<feature type="region of interest" description="Disordered" evidence="3">
    <location>
        <begin position="590"/>
        <end position="662"/>
    </location>
</feature>
<keyword evidence="6" id="KW-1185">Reference proteome</keyword>
<accession>A0A8J8T4G6</accession>
<evidence type="ECO:0000256" key="1">
    <source>
        <dbReference type="PROSITE-ProRule" id="PRU00042"/>
    </source>
</evidence>
<feature type="region of interest" description="Disordered" evidence="3">
    <location>
        <begin position="520"/>
        <end position="578"/>
    </location>
</feature>
<feature type="coiled-coil region" evidence="2">
    <location>
        <begin position="488"/>
        <end position="517"/>
    </location>
</feature>
<feature type="compositionally biased region" description="Polar residues" evidence="3">
    <location>
        <begin position="46"/>
        <end position="59"/>
    </location>
</feature>
<feature type="compositionally biased region" description="Polar residues" evidence="3">
    <location>
        <begin position="297"/>
        <end position="314"/>
    </location>
</feature>
<keyword evidence="1" id="KW-0863">Zinc-finger</keyword>
<evidence type="ECO:0000313" key="5">
    <source>
        <dbReference type="EMBL" id="TNV81977.1"/>
    </source>
</evidence>
<sequence>MKTSNSGQGGNVCQAGSQAHHGRDGSSKRTPSQGHVAFASKPDQKVSPSLITSQGNENSALLGKRSLRSPTTVLINNIPNQDASKEEQKGPAKRVTVTKGCLVKKEEQRNSLQDIINSTNLSSTIGSGGGAFKAPANVQNRSGSAKPTPKSLAIIEKGKDTAKRLQTAAKSKFQQIQMEEDENSYSYSDSEDYGDEGDFSIGANQRRMNALMAEESESPISGGDFDMLTGDKFFENLTNPSVSPFLNPIAVFSGIKPAGLNQSAVSFMPGNIKQSQAVNQQNSNEVQKRKMAEASATVDNGESSSMSSPFKSGQNYEIDTTNGFPKMPSFDKNLNYMDEYWNIYLQNQALLAQIDKIANDRNDLLLKTFKIESFYDQNLDRLQSERYSSGRKKHHRRCANDIERRYKCPYQKCEKFYGSEGSLNLHIKIKHNGGNKTDREKIAKSIVFAKANGINMSAESLVGDLNLPPGAVERAAQAVGIKLDDDSIKKLEADLIMKQEIKKKKELEILKQLQQQQLLPMMPESFGTQKKSRGASQESLQQPFGDRIITQNQQPNFSSDGVFKIPPLPSKSKLAKMNSENDGLARNVGSLSKDGLSSSVATSAPLLLKKQSSSDRFPQRKDENGEGLQRSASNGSSESNKKAKGVGLLPVVSMSTRSSRRI</sequence>
<feature type="compositionally biased region" description="Polar residues" evidence="3">
    <location>
        <begin position="276"/>
        <end position="285"/>
    </location>
</feature>
<keyword evidence="2" id="KW-0175">Coiled coil</keyword>
<feature type="compositionally biased region" description="Polar residues" evidence="3">
    <location>
        <begin position="526"/>
        <end position="542"/>
    </location>
</feature>
<dbReference type="Proteomes" id="UP000785679">
    <property type="component" value="Unassembled WGS sequence"/>
</dbReference>
<dbReference type="InterPro" id="IPR013087">
    <property type="entry name" value="Znf_C2H2_type"/>
</dbReference>
<comment type="caution">
    <text evidence="5">The sequence shown here is derived from an EMBL/GenBank/DDBJ whole genome shotgun (WGS) entry which is preliminary data.</text>
</comment>
<protein>
    <recommendedName>
        <fullName evidence="4">C2H2-type domain-containing protein</fullName>
    </recommendedName>
</protein>
<feature type="domain" description="C2H2-type" evidence="4">
    <location>
        <begin position="406"/>
        <end position="436"/>
    </location>
</feature>
<dbReference type="PROSITE" id="PS50157">
    <property type="entry name" value="ZINC_FINGER_C2H2_2"/>
    <property type="match status" value="1"/>
</dbReference>
<dbReference type="OrthoDB" id="21530at2759"/>
<feature type="compositionally biased region" description="Polar residues" evidence="3">
    <location>
        <begin position="653"/>
        <end position="662"/>
    </location>
</feature>
<keyword evidence="1" id="KW-0862">Zinc</keyword>
<gene>
    <name evidence="5" type="ORF">FGO68_gene15542</name>
</gene>
<feature type="region of interest" description="Disordered" evidence="3">
    <location>
        <begin position="1"/>
        <end position="70"/>
    </location>
</feature>
<dbReference type="AlphaFoldDB" id="A0A8J8T4G6"/>
<feature type="compositionally biased region" description="Acidic residues" evidence="3">
    <location>
        <begin position="178"/>
        <end position="197"/>
    </location>
</feature>
<reference evidence="5" key="1">
    <citation type="submission" date="2019-06" db="EMBL/GenBank/DDBJ databases">
        <authorList>
            <person name="Zheng W."/>
        </authorList>
    </citation>
    <scope>NUCLEOTIDE SEQUENCE</scope>
    <source>
        <strain evidence="5">QDHG01</strain>
    </source>
</reference>